<dbReference type="AlphaFoldDB" id="A0A9Q8VBQ9"/>
<dbReference type="KEGG" id="ptkz:JDV02_005408"/>
<dbReference type="RefSeq" id="XP_047842687.1">
    <property type="nucleotide sequence ID" value="XM_047986705.1"/>
</dbReference>
<dbReference type="InterPro" id="IPR013893">
    <property type="entry name" value="RNase_P_Rpp40"/>
</dbReference>
<sequence length="360" mass="39994">MFPNATPSVYQSSACFVTYGTMGHVDPKQPPYRSRPWTDIASQEFISKVDLVVPQQYYDALHETLTQDSRQPRYSRVTMALGQVLQGSFFTNYVKTGDALMLSNGRGNGDRFTLQKGILKLYLERESFERAGMEGKPHGAKGNRGDKPRWIVSTDLTAPSMVPGKRGFERLHRACENVFNTPVQWLFCRTTQSVVNPDPLDEFQPVRLSAQPFVAKGFEVMDIKMEIPPSTLSNGDRQALEGAAADLYEWLCLVRLQSPRTAIDDKIDPYLSRYKAPAGDVGTTHGSINVCLIRWQGLISPHWFRGLVTDVIGVRAPAQWFSASATGFANDIAGTGNDLTLLCPSKSKGEYLMVATKNSD</sequence>
<dbReference type="GO" id="GO:0030681">
    <property type="term" value="C:multimeric ribonuclease P complex"/>
    <property type="evidence" value="ECO:0007669"/>
    <property type="project" value="TreeGrafter"/>
</dbReference>
<accession>A0A9Q8VBQ9</accession>
<dbReference type="GO" id="GO:0001682">
    <property type="term" value="P:tRNA 5'-leader removal"/>
    <property type="evidence" value="ECO:0007669"/>
    <property type="project" value="InterPro"/>
</dbReference>
<keyword evidence="1" id="KW-0378">Hydrolase</keyword>
<evidence type="ECO:0000313" key="1">
    <source>
        <dbReference type="EMBL" id="UNI19206.1"/>
    </source>
</evidence>
<protein>
    <submittedName>
        <fullName evidence="1">Ribonuclease P</fullName>
        <ecNumber evidence="1">3.1.26.5</ecNumber>
    </submittedName>
</protein>
<dbReference type="PANTHER" id="PTHR15396:SF1">
    <property type="entry name" value="RIBONUCLEASE P PROTEIN SUBUNIT P40"/>
    <property type="match status" value="1"/>
</dbReference>
<reference evidence="1" key="1">
    <citation type="submission" date="2021-11" db="EMBL/GenBank/DDBJ databases">
        <title>Purpureocillium_takamizusanense_genome.</title>
        <authorList>
            <person name="Nguyen N.-H."/>
        </authorList>
    </citation>
    <scope>NUCLEOTIDE SEQUENCE</scope>
    <source>
        <strain evidence="1">PT3</strain>
    </source>
</reference>
<evidence type="ECO:0000313" key="2">
    <source>
        <dbReference type="Proteomes" id="UP000829364"/>
    </source>
</evidence>
<dbReference type="EMBL" id="CP086357">
    <property type="protein sequence ID" value="UNI19206.1"/>
    <property type="molecule type" value="Genomic_DNA"/>
</dbReference>
<dbReference type="OrthoDB" id="63112at2759"/>
<dbReference type="Proteomes" id="UP000829364">
    <property type="component" value="Chromosome 4"/>
</dbReference>
<proteinExistence type="predicted"/>
<dbReference type="GO" id="GO:0000447">
    <property type="term" value="P:endonucleolytic cleavage in ITS1 to separate SSU-rRNA from 5.8S rRNA and LSU-rRNA from tricistronic rRNA transcript (SSU-rRNA, 5.8S rRNA, LSU-rRNA)"/>
    <property type="evidence" value="ECO:0007669"/>
    <property type="project" value="TreeGrafter"/>
</dbReference>
<dbReference type="Pfam" id="PF08584">
    <property type="entry name" value="Ribonuc_P_40"/>
    <property type="match status" value="1"/>
</dbReference>
<dbReference type="GeneID" id="72067357"/>
<keyword evidence="2" id="KW-1185">Reference proteome</keyword>
<organism evidence="1 2">
    <name type="scientific">Purpureocillium takamizusanense</name>
    <dbReference type="NCBI Taxonomy" id="2060973"/>
    <lineage>
        <taxon>Eukaryota</taxon>
        <taxon>Fungi</taxon>
        <taxon>Dikarya</taxon>
        <taxon>Ascomycota</taxon>
        <taxon>Pezizomycotina</taxon>
        <taxon>Sordariomycetes</taxon>
        <taxon>Hypocreomycetidae</taxon>
        <taxon>Hypocreales</taxon>
        <taxon>Ophiocordycipitaceae</taxon>
        <taxon>Purpureocillium</taxon>
    </lineage>
</organism>
<gene>
    <name evidence="1" type="ORF">JDV02_005408</name>
</gene>
<dbReference type="GO" id="GO:0004526">
    <property type="term" value="F:ribonuclease P activity"/>
    <property type="evidence" value="ECO:0007669"/>
    <property type="project" value="UniProtKB-EC"/>
</dbReference>
<dbReference type="EC" id="3.1.26.5" evidence="1"/>
<dbReference type="PANTHER" id="PTHR15396">
    <property type="entry name" value="RIBONUCLEASE P PROTEIN SUBUNIT P40"/>
    <property type="match status" value="1"/>
</dbReference>
<dbReference type="GO" id="GO:0000172">
    <property type="term" value="C:ribonuclease MRP complex"/>
    <property type="evidence" value="ECO:0007669"/>
    <property type="project" value="TreeGrafter"/>
</dbReference>
<dbReference type="GO" id="GO:0000171">
    <property type="term" value="F:ribonuclease MRP activity"/>
    <property type="evidence" value="ECO:0007669"/>
    <property type="project" value="TreeGrafter"/>
</dbReference>
<name>A0A9Q8VBQ9_9HYPO</name>